<keyword evidence="3" id="KW-1185">Reference proteome</keyword>
<evidence type="ECO:0000313" key="2">
    <source>
        <dbReference type="EMBL" id="ELR72006.1"/>
    </source>
</evidence>
<feature type="transmembrane region" description="Helical" evidence="1">
    <location>
        <begin position="151"/>
        <end position="169"/>
    </location>
</feature>
<keyword evidence="1" id="KW-1133">Transmembrane helix</keyword>
<organism evidence="2 3">
    <name type="scientific">Fulvivirga imtechensis AK7</name>
    <dbReference type="NCBI Taxonomy" id="1237149"/>
    <lineage>
        <taxon>Bacteria</taxon>
        <taxon>Pseudomonadati</taxon>
        <taxon>Bacteroidota</taxon>
        <taxon>Cytophagia</taxon>
        <taxon>Cytophagales</taxon>
        <taxon>Fulvivirgaceae</taxon>
        <taxon>Fulvivirga</taxon>
    </lineage>
</organism>
<dbReference type="AlphaFoldDB" id="L8JSR0"/>
<feature type="transmembrane region" description="Helical" evidence="1">
    <location>
        <begin position="20"/>
        <end position="39"/>
    </location>
</feature>
<feature type="transmembrane region" description="Helical" evidence="1">
    <location>
        <begin position="315"/>
        <end position="334"/>
    </location>
</feature>
<proteinExistence type="predicted"/>
<feature type="transmembrane region" description="Helical" evidence="1">
    <location>
        <begin position="109"/>
        <end position="131"/>
    </location>
</feature>
<dbReference type="Proteomes" id="UP000011135">
    <property type="component" value="Unassembled WGS sequence"/>
</dbReference>
<feature type="transmembrane region" description="Helical" evidence="1">
    <location>
        <begin position="284"/>
        <end position="303"/>
    </location>
</feature>
<comment type="caution">
    <text evidence="2">The sequence shown here is derived from an EMBL/GenBank/DDBJ whole genome shotgun (WGS) entry which is preliminary data.</text>
</comment>
<feature type="transmembrane region" description="Helical" evidence="1">
    <location>
        <begin position="46"/>
        <end position="64"/>
    </location>
</feature>
<reference evidence="2 3" key="1">
    <citation type="submission" date="2012-12" db="EMBL/GenBank/DDBJ databases">
        <title>Genome assembly of Fulvivirga imtechensis AK7.</title>
        <authorList>
            <person name="Nupur N."/>
            <person name="Khatri I."/>
            <person name="Kumar R."/>
            <person name="Subramanian S."/>
            <person name="Pinnaka A."/>
        </authorList>
    </citation>
    <scope>NUCLEOTIDE SEQUENCE [LARGE SCALE GENOMIC DNA]</scope>
    <source>
        <strain evidence="2 3">AK7</strain>
    </source>
</reference>
<accession>L8JSR0</accession>
<protein>
    <submittedName>
        <fullName evidence="2">Uncharacterized protein</fullName>
    </submittedName>
</protein>
<evidence type="ECO:0000256" key="1">
    <source>
        <dbReference type="SAM" id="Phobius"/>
    </source>
</evidence>
<keyword evidence="1" id="KW-0472">Membrane</keyword>
<evidence type="ECO:0000313" key="3">
    <source>
        <dbReference type="Proteomes" id="UP000011135"/>
    </source>
</evidence>
<feature type="transmembrane region" description="Helical" evidence="1">
    <location>
        <begin position="249"/>
        <end position="272"/>
    </location>
</feature>
<name>L8JSR0_9BACT</name>
<feature type="transmembrane region" description="Helical" evidence="1">
    <location>
        <begin position="70"/>
        <end position="88"/>
    </location>
</feature>
<feature type="transmembrane region" description="Helical" evidence="1">
    <location>
        <begin position="354"/>
        <end position="374"/>
    </location>
</feature>
<gene>
    <name evidence="2" type="ORF">C900_02001</name>
</gene>
<sequence>MFSPVEGINFRYFLHTHSHLAFLGWVFNALFAAMIFAYLPHKAKNYRLLFWLLQLAVLGMMFTFPWQGYAAASIAFSTAHIFLSYWFAGKFLFDTKSKKLSSSPLSLMFMRWALFFMVLSSIGPFALGAIMAKGLAGTDLYQLAIYFYLHFQYDGWFTFAVFGLFFWLLERHKVAFSIKSGHRFLWLMAIACLPAYTLSTLWTHPPVGIYAVGFVAVAMQIMAVAYLFHMIRNRKRQLKQILLPWTTRLLTFAVGAFLVKITLQTASAFPAIADLAYNIRNFTIGYLHIVFLGFISVFLIGWFHQTGLFIIHSKTMRSGIVLFLSGFVLSELYIFLQPLYFMVGFGLIPYSHQVLFAISLLMPAGIGMFLFRAVRITVSGTRRHSLKIVPSFQSHQKKTFEVEKSGSQQEA</sequence>
<feature type="transmembrane region" description="Helical" evidence="1">
    <location>
        <begin position="181"/>
        <end position="202"/>
    </location>
</feature>
<feature type="transmembrane region" description="Helical" evidence="1">
    <location>
        <begin position="208"/>
        <end position="228"/>
    </location>
</feature>
<dbReference type="eggNOG" id="COG2010">
    <property type="taxonomic scope" value="Bacteria"/>
</dbReference>
<keyword evidence="1" id="KW-0812">Transmembrane</keyword>
<dbReference type="EMBL" id="AMZN01000029">
    <property type="protein sequence ID" value="ELR72006.1"/>
    <property type="molecule type" value="Genomic_DNA"/>
</dbReference>
<dbReference type="STRING" id="1237149.C900_02001"/>